<dbReference type="Proteomes" id="UP000192491">
    <property type="component" value="Unassembled WGS sequence"/>
</dbReference>
<feature type="domain" description="ATPase AAA-type core" evidence="3">
    <location>
        <begin position="199"/>
        <end position="292"/>
    </location>
</feature>
<reference evidence="4 5" key="1">
    <citation type="submission" date="2017-01" db="EMBL/GenBank/DDBJ databases">
        <title>Novel large sulfur bacteria in the metagenomes of groundwater-fed chemosynthetic microbial mats in the Lake Huron basin.</title>
        <authorList>
            <person name="Sharrar A.M."/>
            <person name="Flood B.E."/>
            <person name="Bailey J.V."/>
            <person name="Jones D.S."/>
            <person name="Biddanda B."/>
            <person name="Ruberg S.A."/>
            <person name="Marcus D.N."/>
            <person name="Dick G.J."/>
        </authorList>
    </citation>
    <scope>NUCLEOTIDE SEQUENCE [LARGE SCALE GENOMIC DNA]</scope>
    <source>
        <strain evidence="4">A8</strain>
    </source>
</reference>
<dbReference type="AlphaFoldDB" id="A0A1Y1QA36"/>
<evidence type="ECO:0000313" key="5">
    <source>
        <dbReference type="Proteomes" id="UP000192491"/>
    </source>
</evidence>
<gene>
    <name evidence="4" type="ORF">BWK73_47450</name>
</gene>
<evidence type="ECO:0000259" key="3">
    <source>
        <dbReference type="Pfam" id="PF13304"/>
    </source>
</evidence>
<dbReference type="SUPFAM" id="SSF52540">
    <property type="entry name" value="P-loop containing nucleoside triphosphate hydrolases"/>
    <property type="match status" value="1"/>
</dbReference>
<organism evidence="4 5">
    <name type="scientific">Thiothrix lacustris</name>
    <dbReference type="NCBI Taxonomy" id="525917"/>
    <lineage>
        <taxon>Bacteria</taxon>
        <taxon>Pseudomonadati</taxon>
        <taxon>Pseudomonadota</taxon>
        <taxon>Gammaproteobacteria</taxon>
        <taxon>Thiotrichales</taxon>
        <taxon>Thiotrichaceae</taxon>
        <taxon>Thiothrix</taxon>
    </lineage>
</organism>
<evidence type="ECO:0000259" key="1">
    <source>
        <dbReference type="Pfam" id="PF12476"/>
    </source>
</evidence>
<protein>
    <recommendedName>
        <fullName evidence="6">DUF3696 domain-containing protein</fullName>
    </recommendedName>
</protein>
<dbReference type="Pfam" id="PF13304">
    <property type="entry name" value="AAA_21"/>
    <property type="match status" value="1"/>
</dbReference>
<dbReference type="PANTHER" id="PTHR43581">
    <property type="entry name" value="ATP/GTP PHOSPHATASE"/>
    <property type="match status" value="1"/>
</dbReference>
<comment type="caution">
    <text evidence="4">The sequence shown here is derived from an EMBL/GenBank/DDBJ whole genome shotgun (WGS) entry which is preliminary data.</text>
</comment>
<feature type="domain" description="DUF3696" evidence="1">
    <location>
        <begin position="303"/>
        <end position="348"/>
    </location>
</feature>
<evidence type="ECO:0000313" key="4">
    <source>
        <dbReference type="EMBL" id="OQX00952.1"/>
    </source>
</evidence>
<dbReference type="Pfam" id="PF12476">
    <property type="entry name" value="DUF3696"/>
    <property type="match status" value="1"/>
</dbReference>
<dbReference type="PANTHER" id="PTHR43581:SF2">
    <property type="entry name" value="EXCINUCLEASE ATPASE SUBUNIT"/>
    <property type="match status" value="1"/>
</dbReference>
<feature type="domain" description="Endonuclease GajA/Old nuclease/RecF-like AAA" evidence="2">
    <location>
        <begin position="1"/>
        <end position="47"/>
    </location>
</feature>
<accession>A0A1Y1QA36</accession>
<evidence type="ECO:0008006" key="6">
    <source>
        <dbReference type="Google" id="ProtNLM"/>
    </source>
</evidence>
<dbReference type="InterPro" id="IPR022532">
    <property type="entry name" value="DUF3696"/>
</dbReference>
<dbReference type="Pfam" id="PF13175">
    <property type="entry name" value="AAA_15"/>
    <property type="match status" value="1"/>
</dbReference>
<dbReference type="InterPro" id="IPR041685">
    <property type="entry name" value="AAA_GajA/Old/RecF-like"/>
</dbReference>
<dbReference type="Gene3D" id="3.40.50.300">
    <property type="entry name" value="P-loop containing nucleotide triphosphate hydrolases"/>
    <property type="match status" value="1"/>
</dbReference>
<sequence>MISTIQLKAFKSYPAVEIPFKPLTLLSGLNNSGKSSLIQAMRMYQQAANGLSPLLDGHGEVSDMRSRLSSPKASIEIACVFADGYASQLRLTDDVMAQQPERCPVSFYVSADRLGPQTVLPLRRAFAEFPEMGEQSKYVLDVLGQLRDTLIPEALLHPKAQSKSLQHVLSGWLSEIAPGVEFSFESDSRADVSRAEIDTFRPINVGFGLSYTLPILVAILGMAAQPPANGWENNWGERWDAKRQSEGTLVILENPEAHLHPQGQTAMGRLLALAAASGVQVLVETHSDHLMDGIRLAVKESLLDADNVAFHYLTKNKDGMTEVKSPKIYQNGKLDFWPDGFFDQALKNSALLAKRG</sequence>
<dbReference type="InterPro" id="IPR003959">
    <property type="entry name" value="ATPase_AAA_core"/>
</dbReference>
<dbReference type="PIRSF" id="PIRSF034888">
    <property type="entry name" value="P-loop_UCP034888"/>
    <property type="match status" value="1"/>
</dbReference>
<evidence type="ECO:0000259" key="2">
    <source>
        <dbReference type="Pfam" id="PF13175"/>
    </source>
</evidence>
<dbReference type="EMBL" id="MTEJ01000613">
    <property type="protein sequence ID" value="OQX00952.1"/>
    <property type="molecule type" value="Genomic_DNA"/>
</dbReference>
<dbReference type="InterPro" id="IPR051396">
    <property type="entry name" value="Bact_Antivir_Def_Nuclease"/>
</dbReference>
<name>A0A1Y1QA36_9GAMM</name>
<proteinExistence type="predicted"/>
<dbReference type="InterPro" id="IPR014592">
    <property type="entry name" value="P-loop_UCP034888"/>
</dbReference>
<dbReference type="InterPro" id="IPR027417">
    <property type="entry name" value="P-loop_NTPase"/>
</dbReference>